<dbReference type="CDD" id="cd00093">
    <property type="entry name" value="HTH_XRE"/>
    <property type="match status" value="1"/>
</dbReference>
<gene>
    <name evidence="2" type="primary">tlmR2</name>
</gene>
<dbReference type="PROSITE" id="PS50943">
    <property type="entry name" value="HTH_CROC1"/>
    <property type="match status" value="1"/>
</dbReference>
<dbReference type="AlphaFoldDB" id="A4KUD5"/>
<proteinExistence type="predicted"/>
<dbReference type="Pfam" id="PF13560">
    <property type="entry name" value="HTH_31"/>
    <property type="match status" value="1"/>
</dbReference>
<dbReference type="EMBL" id="EF032505">
    <property type="protein sequence ID" value="ABL74963.1"/>
    <property type="molecule type" value="Genomic_DNA"/>
</dbReference>
<dbReference type="SUPFAM" id="SSF47413">
    <property type="entry name" value="lambda repressor-like DNA-binding domains"/>
    <property type="match status" value="1"/>
</dbReference>
<reference evidence="2" key="1">
    <citation type="journal article" date="2007" name="Mol. Biosyst.">
        <title>The tallysomycin biosynthetic gene cluster from Streptoalloteichus hindustanus E465-94 ATCC 31158 unveiling new insights into the biosynthesis of the bleomycin family of antitumor antibiotics.</title>
        <authorList>
            <person name="Tao M."/>
            <person name="Wang L."/>
            <person name="Wendt-Pienkowski E."/>
            <person name="George N.P."/>
            <person name="Galm U."/>
            <person name="Zhang G."/>
            <person name="Coughlin J.M."/>
            <person name="Shen B."/>
        </authorList>
    </citation>
    <scope>NUCLEOTIDE SEQUENCE</scope>
    <source>
        <strain evidence="2">ATCC 31158</strain>
    </source>
</reference>
<organism evidence="2">
    <name type="scientific">Streptoalloteichus hindustanus</name>
    <dbReference type="NCBI Taxonomy" id="2017"/>
    <lineage>
        <taxon>Bacteria</taxon>
        <taxon>Bacillati</taxon>
        <taxon>Actinomycetota</taxon>
        <taxon>Actinomycetes</taxon>
        <taxon>Pseudonocardiales</taxon>
        <taxon>Pseudonocardiaceae</taxon>
        <taxon>Streptoalloteichus</taxon>
    </lineage>
</organism>
<protein>
    <submittedName>
        <fullName evidence="2">TlmR2</fullName>
    </submittedName>
</protein>
<dbReference type="InterPro" id="IPR001387">
    <property type="entry name" value="Cro/C1-type_HTH"/>
</dbReference>
<dbReference type="InterPro" id="IPR010982">
    <property type="entry name" value="Lambda_DNA-bd_dom_sf"/>
</dbReference>
<dbReference type="Gene3D" id="1.10.260.40">
    <property type="entry name" value="lambda repressor-like DNA-binding domains"/>
    <property type="match status" value="1"/>
</dbReference>
<feature type="domain" description="HTH cro/C1-type" evidence="1">
    <location>
        <begin position="13"/>
        <end position="67"/>
    </location>
</feature>
<dbReference type="SMART" id="SM00530">
    <property type="entry name" value="HTH_XRE"/>
    <property type="match status" value="1"/>
</dbReference>
<name>A4KUD5_STRHI</name>
<evidence type="ECO:0000313" key="2">
    <source>
        <dbReference type="EMBL" id="ABL74963.1"/>
    </source>
</evidence>
<dbReference type="GO" id="GO:0003677">
    <property type="term" value="F:DNA binding"/>
    <property type="evidence" value="ECO:0007669"/>
    <property type="project" value="InterPro"/>
</dbReference>
<sequence>MPLDDDTHIGRTIARFRKAAGLNQHQLAARANISLSLLQKVEIGDRAANHSTIAGVARALHLPPEKLTGQPYVDHHGDEASRRHVDAIRAVLRRYDLPSDSPVRPVTDLAADVAEISRLRRDADYNRLVVRLPALLDELTTAAHHQPDASEPWRLLCQGYFVAHNLLHRLGHGDLAEVSQDRLDWAAQRASDPLARAVTAWARCTAFQAAGDYTHGLRLMDTARTELDDELRGQPSPEVLTVYGSLHLRAVTLASRAGDADTTRAHLRAARDLATQLGNGDQVHYGLTFGPANTLTHEVAAHVELGDAPAALEAARSWTPPQGMPRTRRGHHHIDLARAHLAVGDRAGTLSALREAKRIAPQQTRLHPMVRETTAVLVSLHRRAVPELSRYATWLGLTS</sequence>
<accession>A4KUD5</accession>
<evidence type="ECO:0000259" key="1">
    <source>
        <dbReference type="PROSITE" id="PS50943"/>
    </source>
</evidence>